<dbReference type="Pfam" id="PF09701">
    <property type="entry name" value="Cas_Cmr5"/>
    <property type="match status" value="1"/>
</dbReference>
<dbReference type="Proteomes" id="UP000182993">
    <property type="component" value="Plasmid pTB1"/>
</dbReference>
<evidence type="ECO:0000256" key="3">
    <source>
        <dbReference type="ARBA" id="ARBA00022490"/>
    </source>
</evidence>
<dbReference type="CDD" id="cd09749">
    <property type="entry name" value="Cmr5_III-B"/>
    <property type="match status" value="1"/>
</dbReference>
<keyword evidence="6" id="KW-0614">Plasmid</keyword>
<dbReference type="RefSeq" id="WP_071678029.1">
    <property type="nucleotide sequence ID" value="NZ_CP016313.1"/>
</dbReference>
<evidence type="ECO:0000256" key="4">
    <source>
        <dbReference type="ARBA" id="ARBA00023118"/>
    </source>
</evidence>
<accession>A0A1J0LXJ4</accession>
<dbReference type="EMBL" id="CP016313">
    <property type="protein sequence ID" value="APD10331.1"/>
    <property type="molecule type" value="Genomic_DNA"/>
</dbReference>
<protein>
    <recommendedName>
        <fullName evidence="5">CRISPR type III-B/RAMP module-associated protein Cmr5</fullName>
    </recommendedName>
</protein>
<evidence type="ECO:0000256" key="1">
    <source>
        <dbReference type="ARBA" id="ARBA00004496"/>
    </source>
</evidence>
<dbReference type="KEGG" id="tbc:A0O31_02300"/>
<evidence type="ECO:0000313" key="7">
    <source>
        <dbReference type="Proteomes" id="UP000182993"/>
    </source>
</evidence>
<reference evidence="7" key="1">
    <citation type="submission" date="2016-06" db="EMBL/GenBank/DDBJ databases">
        <title>Whole genome sequencing of Thermus brockianus strain GE-1.</title>
        <authorList>
            <person name="Schaefers C."/>
            <person name="Blank S."/>
            <person name="Wiebusch S."/>
            <person name="Elleuche S."/>
            <person name="Antranikian G."/>
        </authorList>
    </citation>
    <scope>NUCLEOTIDE SEQUENCE [LARGE SCALE GENOMIC DNA]</scope>
    <source>
        <strain evidence="7">GE-1</strain>
        <plasmid evidence="7">ptb1</plasmid>
    </source>
</reference>
<dbReference type="InterPro" id="IPR010160">
    <property type="entry name" value="CRISPR-assoc_prot_Cmr5"/>
</dbReference>
<evidence type="ECO:0000256" key="5">
    <source>
        <dbReference type="ARBA" id="ARBA00030001"/>
    </source>
</evidence>
<name>A0A1J0LXJ4_THEBO</name>
<organism evidence="6 7">
    <name type="scientific">Thermus brockianus</name>
    <dbReference type="NCBI Taxonomy" id="56956"/>
    <lineage>
        <taxon>Bacteria</taxon>
        <taxon>Thermotogati</taxon>
        <taxon>Deinococcota</taxon>
        <taxon>Deinococci</taxon>
        <taxon>Thermales</taxon>
        <taxon>Thermaceae</taxon>
        <taxon>Thermus</taxon>
    </lineage>
</organism>
<comment type="similarity">
    <text evidence="2">Belongs to the CRISPR system Cmr5 family.</text>
</comment>
<dbReference type="GO" id="GO:0005737">
    <property type="term" value="C:cytoplasm"/>
    <property type="evidence" value="ECO:0007669"/>
    <property type="project" value="UniProtKB-SubCell"/>
</dbReference>
<dbReference type="AlphaFoldDB" id="A0A1J0LXJ4"/>
<dbReference type="SUPFAM" id="SSF158568">
    <property type="entry name" value="AF1862-like"/>
    <property type="match status" value="1"/>
</dbReference>
<evidence type="ECO:0000256" key="2">
    <source>
        <dbReference type="ARBA" id="ARBA00006161"/>
    </source>
</evidence>
<dbReference type="Gene3D" id="1.10.520.30">
    <property type="entry name" value="AF1862-like domain"/>
    <property type="match status" value="1"/>
</dbReference>
<comment type="subcellular location">
    <subcellularLocation>
        <location evidence="1">Cytoplasm</location>
    </subcellularLocation>
</comment>
<sequence>MRTRSQEWAQKAYERVRLRAGDEGAGEYKDMALKFPVLVRQAGLAQALAFVQSRGKGPHRLFAEDLAQVLGYEGLSRLVEEAHGAELLAYMRLTREVLQAAEWFKRFAQALVED</sequence>
<gene>
    <name evidence="6" type="primary">cmr5</name>
    <name evidence="6" type="ORF">A0O31_02300</name>
</gene>
<geneLocation type="plasmid" evidence="7">
    <name>ptb1</name>
</geneLocation>
<keyword evidence="3" id="KW-0963">Cytoplasm</keyword>
<dbReference type="GO" id="GO:0051607">
    <property type="term" value="P:defense response to virus"/>
    <property type="evidence" value="ECO:0007669"/>
    <property type="project" value="UniProtKB-KW"/>
</dbReference>
<dbReference type="InterPro" id="IPR023101">
    <property type="entry name" value="AF1862-like_dom_sf"/>
</dbReference>
<dbReference type="OrthoDB" id="32929at2"/>
<proteinExistence type="inferred from homology"/>
<keyword evidence="4" id="KW-0051">Antiviral defense</keyword>
<evidence type="ECO:0000313" key="6">
    <source>
        <dbReference type="EMBL" id="APD10331.1"/>
    </source>
</evidence>